<keyword evidence="3" id="KW-1185">Reference proteome</keyword>
<keyword evidence="1" id="KW-0472">Membrane</keyword>
<feature type="transmembrane region" description="Helical" evidence="1">
    <location>
        <begin position="6"/>
        <end position="30"/>
    </location>
</feature>
<accession>A0A9E7MSH6</accession>
<evidence type="ECO:0000313" key="3">
    <source>
        <dbReference type="Proteomes" id="UP001056576"/>
    </source>
</evidence>
<evidence type="ECO:0000313" key="2">
    <source>
        <dbReference type="EMBL" id="USN15274.1"/>
    </source>
</evidence>
<organism evidence="2 3">
    <name type="scientific">Brevundimonas phage vB_BpoS-Kikimora</name>
    <dbReference type="NCBI Taxonomy" id="2948601"/>
    <lineage>
        <taxon>Viruses</taxon>
        <taxon>Duplodnaviria</taxon>
        <taxon>Heunggongvirae</taxon>
        <taxon>Uroviricota</taxon>
        <taxon>Caudoviricetes</taxon>
        <taxon>Jeanschmidtviridae</taxon>
        <taxon>Kikimoravirus</taxon>
        <taxon>Kikimoravirus kikimora</taxon>
    </lineage>
</organism>
<dbReference type="EMBL" id="ON529857">
    <property type="protein sequence ID" value="USN15274.1"/>
    <property type="molecule type" value="Genomic_DNA"/>
</dbReference>
<proteinExistence type="predicted"/>
<keyword evidence="1" id="KW-0812">Transmembrane</keyword>
<dbReference type="Proteomes" id="UP001056576">
    <property type="component" value="Segment"/>
</dbReference>
<sequence length="46" mass="5070">MTDFDAVHLLWIIPVGLCALVLTPIAFGVIHLACGRYSNEDIYNHG</sequence>
<reference evidence="2 3" key="1">
    <citation type="submission" date="2022-05" db="EMBL/GenBank/DDBJ databases">
        <authorList>
            <person name="Friedrich I."/>
            <person name="Poehlein A."/>
            <person name="Schneider D."/>
            <person name="Hertel R."/>
            <person name="Daniel R."/>
        </authorList>
    </citation>
    <scope>NUCLEOTIDE SEQUENCE [LARGE SCALE GENOMIC DNA]</scope>
</reference>
<keyword evidence="1" id="KW-1133">Transmembrane helix</keyword>
<name>A0A9E7MSH6_9CAUD</name>
<gene>
    <name evidence="2" type="ORF">KIKIMORA_01280</name>
</gene>
<protein>
    <submittedName>
        <fullName evidence="2">Uncharacterized protein</fullName>
    </submittedName>
</protein>
<evidence type="ECO:0000256" key="1">
    <source>
        <dbReference type="SAM" id="Phobius"/>
    </source>
</evidence>